<dbReference type="SUPFAM" id="SSF51905">
    <property type="entry name" value="FAD/NAD(P)-binding domain"/>
    <property type="match status" value="1"/>
</dbReference>
<dbReference type="GO" id="GO:0046872">
    <property type="term" value="F:metal ion binding"/>
    <property type="evidence" value="ECO:0007669"/>
    <property type="project" value="UniProtKB-KW"/>
</dbReference>
<evidence type="ECO:0000256" key="3">
    <source>
        <dbReference type="ARBA" id="ARBA00023002"/>
    </source>
</evidence>
<keyword evidence="4" id="KW-0408">Iron</keyword>
<dbReference type="BioCyc" id="DPIE1322246:BN4_RS09420-MONOMER"/>
<dbReference type="SUPFAM" id="SSF46548">
    <property type="entry name" value="alpha-helical ferredoxin"/>
    <property type="match status" value="2"/>
</dbReference>
<dbReference type="PROSITE" id="PS00198">
    <property type="entry name" value="4FE4S_FER_1"/>
    <property type="match status" value="1"/>
</dbReference>
<dbReference type="RefSeq" id="WP_015415157.1">
    <property type="nucleotide sequence ID" value="NC_020409.1"/>
</dbReference>
<dbReference type="InterPro" id="IPR017900">
    <property type="entry name" value="4Fe4S_Fe_S_CS"/>
</dbReference>
<evidence type="ECO:0000256" key="2">
    <source>
        <dbReference type="ARBA" id="ARBA00022723"/>
    </source>
</evidence>
<keyword evidence="8" id="KW-1185">Reference proteome</keyword>
<dbReference type="InterPro" id="IPR004017">
    <property type="entry name" value="Cys_rich_dom"/>
</dbReference>
<evidence type="ECO:0000313" key="8">
    <source>
        <dbReference type="Proteomes" id="UP000011724"/>
    </source>
</evidence>
<dbReference type="PANTHER" id="PTHR43255">
    <property type="entry name" value="IRON-SULFUR-BINDING OXIDOREDUCTASE FADF-RELATED-RELATED"/>
    <property type="match status" value="1"/>
</dbReference>
<dbReference type="Pfam" id="PF02754">
    <property type="entry name" value="CCG"/>
    <property type="match status" value="2"/>
</dbReference>
<keyword evidence="2" id="KW-0479">Metal-binding</keyword>
<evidence type="ECO:0000256" key="4">
    <source>
        <dbReference type="ARBA" id="ARBA00023004"/>
    </source>
</evidence>
<keyword evidence="3" id="KW-0560">Oxidoreductase</keyword>
<gene>
    <name evidence="7" type="ordered locus">BN4_11878</name>
</gene>
<keyword evidence="5" id="KW-0411">Iron-sulfur</keyword>
<dbReference type="AlphaFoldDB" id="M1WWF5"/>
<reference evidence="8" key="2">
    <citation type="journal article" date="2013" name="Stand. Genomic Sci.">
        <title>Complete genome sequence of Desulfocapsa sulfexigens, a marine deltaproteobacterium specialized in disproportionating inorganic sulfur compounds.</title>
        <authorList>
            <person name="Finster K.W."/>
            <person name="Kjeldsen K.U."/>
            <person name="Kube M."/>
            <person name="Reinhardt R."/>
            <person name="Mussmann M."/>
            <person name="Amann R."/>
            <person name="Schreiber L."/>
        </authorList>
    </citation>
    <scope>NUCLEOTIDE SEQUENCE [LARGE SCALE GENOMIC DNA]</scope>
    <source>
        <strain evidence="8">DSM 10523 / SB164P1</strain>
    </source>
</reference>
<evidence type="ECO:0000256" key="5">
    <source>
        <dbReference type="ARBA" id="ARBA00023014"/>
    </source>
</evidence>
<dbReference type="HOGENOM" id="CLU_363603_0_0_7"/>
<dbReference type="Gene3D" id="3.40.50.720">
    <property type="entry name" value="NAD(P)-binding Rossmann-like Domain"/>
    <property type="match status" value="1"/>
</dbReference>
<evidence type="ECO:0000259" key="6">
    <source>
        <dbReference type="PROSITE" id="PS51379"/>
    </source>
</evidence>
<feature type="domain" description="4Fe-4S ferredoxin-type" evidence="6">
    <location>
        <begin position="332"/>
        <end position="362"/>
    </location>
</feature>
<accession>M1WWF5</accession>
<organism evidence="7 8">
    <name type="scientific">Pseudodesulfovibrio piezophilus (strain DSM 21447 / JCM 15486 / C1TLV30)</name>
    <name type="common">Desulfovibrio piezophilus</name>
    <dbReference type="NCBI Taxonomy" id="1322246"/>
    <lineage>
        <taxon>Bacteria</taxon>
        <taxon>Pseudomonadati</taxon>
        <taxon>Thermodesulfobacteriota</taxon>
        <taxon>Desulfovibrionia</taxon>
        <taxon>Desulfovibrionales</taxon>
        <taxon>Desulfovibrionaceae</taxon>
    </lineage>
</organism>
<dbReference type="Pfam" id="PF14691">
    <property type="entry name" value="Fer4_20"/>
    <property type="match status" value="1"/>
</dbReference>
<keyword evidence="1" id="KW-0004">4Fe-4S</keyword>
<dbReference type="InterPro" id="IPR028261">
    <property type="entry name" value="DPD_II"/>
</dbReference>
<dbReference type="Gene3D" id="1.10.1060.10">
    <property type="entry name" value="Alpha-helical ferredoxin"/>
    <property type="match status" value="2"/>
</dbReference>
<protein>
    <submittedName>
        <fullName evidence="7">Putative Fe-S oxidoreductase</fullName>
    </submittedName>
</protein>
<dbReference type="PANTHER" id="PTHR43255:SF1">
    <property type="entry name" value="IRON-SULFUR-BINDING OXIDOREDUCTASE FADF-RELATED"/>
    <property type="match status" value="1"/>
</dbReference>
<evidence type="ECO:0000313" key="7">
    <source>
        <dbReference type="EMBL" id="CCH49113.1"/>
    </source>
</evidence>
<dbReference type="EMBL" id="FO203427">
    <property type="protein sequence ID" value="CCH49113.1"/>
    <property type="molecule type" value="Genomic_DNA"/>
</dbReference>
<dbReference type="InterPro" id="IPR036188">
    <property type="entry name" value="FAD/NAD-bd_sf"/>
</dbReference>
<dbReference type="GO" id="GO:0016491">
    <property type="term" value="F:oxidoreductase activity"/>
    <property type="evidence" value="ECO:0007669"/>
    <property type="project" value="UniProtKB-KW"/>
</dbReference>
<dbReference type="eggNOG" id="COG0493">
    <property type="taxonomic scope" value="Bacteria"/>
</dbReference>
<dbReference type="InterPro" id="IPR017896">
    <property type="entry name" value="4Fe4S_Fe-S-bd"/>
</dbReference>
<dbReference type="PATRIC" id="fig|879567.3.peg.1981"/>
<dbReference type="NCBIfam" id="NF045663">
    <property type="entry name" value="diclust_near_Sec"/>
    <property type="match status" value="1"/>
</dbReference>
<proteinExistence type="predicted"/>
<evidence type="ECO:0000256" key="1">
    <source>
        <dbReference type="ARBA" id="ARBA00022485"/>
    </source>
</evidence>
<dbReference type="GO" id="GO:0005886">
    <property type="term" value="C:plasma membrane"/>
    <property type="evidence" value="ECO:0007669"/>
    <property type="project" value="TreeGrafter"/>
</dbReference>
<dbReference type="OrthoDB" id="9803192at2"/>
<dbReference type="eggNOG" id="COG0247">
    <property type="taxonomic scope" value="Bacteria"/>
</dbReference>
<dbReference type="PROSITE" id="PS51379">
    <property type="entry name" value="4FE4S_FER_2"/>
    <property type="match status" value="1"/>
</dbReference>
<dbReference type="STRING" id="1322246.BN4_11878"/>
<sequence>MEQAELRQWESKCIQEEPPQCVAACPLHVDGRTFCSLMAQKRWDKAWTVLAKTMPLPGVLARICDAPCREACVRKDAGGPIEMGTLERFCAETAKPVSPPRPLPSRHKHVAVVGGNLTGLCAAWEMARRGFDVTLYCDSVAGELAFLDEGVLVRELENLGKLGVTMETGIVVEKAMLLSLIEQSDAVFLDSDAFPELAAGLDKPDAMTLGTQLRGLFASPLGEPSFILQAATGRRAANSLERFTQGVSMVTGREKEGAYETRLFTSLEKVSSASPVSEDEGYDEKAACAEARRCLQCECLECVKKCEYLKHYKAYPKVYARQISNNESIVMGTRQANGMINSCTLCGLCEVVCPEDFAMADLCHEARLSMVQHGKMPQSAHEFALRDMLFANRDSVSLARHAPGTDSSEYVFFPGCQLTASNPGVVQRAYADLCHRIGQVGLILHCCGIPAEWAGREDMKAEATHHLAAMWASLGQPKIIASCPSCLGALKKVLPGAEITSHYTILRALGVPRSASRCGTVAINDPCSARHDLMMREDVRMLLGEVAQAVVEPELTGETTECCGYGGLVAEANSSLADAITEHRADSVQEDFVTYCIMCRDRFVKVGKRALHLYDVLYPVSGDAGARPSPGYSERRENRVHLREHLLREMWREQDSGAEEPFESIEVTFTEEAARLMEERRILKSDVQKTLLQVRDSGRSFVNSETGRLLASFRPVTVTYWVEFERSGDVFTVHNVWCHRMRIKGGQA</sequence>
<name>M1WWF5_PSEP2</name>
<dbReference type="Pfam" id="PF13534">
    <property type="entry name" value="Fer4_17"/>
    <property type="match status" value="1"/>
</dbReference>
<dbReference type="GO" id="GO:0051539">
    <property type="term" value="F:4 iron, 4 sulfur cluster binding"/>
    <property type="evidence" value="ECO:0007669"/>
    <property type="project" value="UniProtKB-KW"/>
</dbReference>
<reference evidence="7 8" key="1">
    <citation type="journal article" date="2013" name="PLoS ONE">
        <title>The first genomic and proteomic characterization of a deep-sea sulfate reducer: insights into the piezophilic lifestyle of Desulfovibrio piezophilus.</title>
        <authorList>
            <person name="Pradel N."/>
            <person name="Ji B."/>
            <person name="Gimenez G."/>
            <person name="Talla E."/>
            <person name="Lenoble P."/>
            <person name="Garel M."/>
            <person name="Tamburini C."/>
            <person name="Fourquet P."/>
            <person name="Lebrun R."/>
            <person name="Bertin P."/>
            <person name="Denis Y."/>
            <person name="Pophillat M."/>
            <person name="Barbe V."/>
            <person name="Ollivier B."/>
            <person name="Dolla A."/>
        </authorList>
    </citation>
    <scope>NUCLEOTIDE SEQUENCE [LARGE SCALE GENOMIC DNA]</scope>
    <source>
        <strain evidence="8">DSM 10523 / SB164P1</strain>
    </source>
</reference>
<dbReference type="KEGG" id="dpi:BN4_11878"/>
<dbReference type="InterPro" id="IPR051460">
    <property type="entry name" value="HdrC_iron-sulfur_subunit"/>
</dbReference>
<dbReference type="InterPro" id="IPR009051">
    <property type="entry name" value="Helical_ferredxn"/>
</dbReference>
<dbReference type="Proteomes" id="UP000011724">
    <property type="component" value="Chromosome"/>
</dbReference>